<evidence type="ECO:0000313" key="3">
    <source>
        <dbReference type="Proteomes" id="UP000836841"/>
    </source>
</evidence>
<name>A0AAU9SKV8_THLAR</name>
<reference evidence="2 3" key="1">
    <citation type="submission" date="2022-03" db="EMBL/GenBank/DDBJ databases">
        <authorList>
            <person name="Nunn A."/>
            <person name="Chopra R."/>
            <person name="Nunn A."/>
            <person name="Contreras Garrido A."/>
        </authorList>
    </citation>
    <scope>NUCLEOTIDE SEQUENCE [LARGE SCALE GENOMIC DNA]</scope>
</reference>
<evidence type="ECO:0000313" key="2">
    <source>
        <dbReference type="EMBL" id="CAH2068611.1"/>
    </source>
</evidence>
<comment type="caution">
    <text evidence="2">The sequence shown here is derived from an EMBL/GenBank/DDBJ whole genome shotgun (WGS) entry which is preliminary data.</text>
</comment>
<dbReference type="Proteomes" id="UP000836841">
    <property type="component" value="Unassembled WGS sequence"/>
</dbReference>
<organism evidence="2 3">
    <name type="scientific">Thlaspi arvense</name>
    <name type="common">Field penny-cress</name>
    <dbReference type="NCBI Taxonomy" id="13288"/>
    <lineage>
        <taxon>Eukaryota</taxon>
        <taxon>Viridiplantae</taxon>
        <taxon>Streptophyta</taxon>
        <taxon>Embryophyta</taxon>
        <taxon>Tracheophyta</taxon>
        <taxon>Spermatophyta</taxon>
        <taxon>Magnoliopsida</taxon>
        <taxon>eudicotyledons</taxon>
        <taxon>Gunneridae</taxon>
        <taxon>Pentapetalae</taxon>
        <taxon>rosids</taxon>
        <taxon>malvids</taxon>
        <taxon>Brassicales</taxon>
        <taxon>Brassicaceae</taxon>
        <taxon>Thlaspideae</taxon>
        <taxon>Thlaspi</taxon>
    </lineage>
</organism>
<feature type="region of interest" description="Disordered" evidence="1">
    <location>
        <begin position="36"/>
        <end position="69"/>
    </location>
</feature>
<sequence>MEEIDGSPVQHIAKKVRVEEAVEVKNKVELKKVEAKPGAEETLVEVKRKEKKKKKKQEGKEEDGRRPQL</sequence>
<feature type="compositionally biased region" description="Basic and acidic residues" evidence="1">
    <location>
        <begin position="36"/>
        <end position="48"/>
    </location>
</feature>
<dbReference type="AlphaFoldDB" id="A0AAU9SKV8"/>
<accession>A0AAU9SKV8</accession>
<protein>
    <submittedName>
        <fullName evidence="2">Uncharacterized protein</fullName>
    </submittedName>
</protein>
<proteinExistence type="predicted"/>
<feature type="compositionally biased region" description="Basic and acidic residues" evidence="1">
    <location>
        <begin position="58"/>
        <end position="69"/>
    </location>
</feature>
<dbReference type="EMBL" id="CAJVSB020000842">
    <property type="protein sequence ID" value="CAH2068611.1"/>
    <property type="molecule type" value="Genomic_DNA"/>
</dbReference>
<evidence type="ECO:0000256" key="1">
    <source>
        <dbReference type="SAM" id="MobiDB-lite"/>
    </source>
</evidence>
<gene>
    <name evidence="2" type="ORF">TAV2_LOCUS18324</name>
</gene>
<keyword evidence="3" id="KW-1185">Reference proteome</keyword>